<dbReference type="GO" id="GO:0043683">
    <property type="term" value="P:type IV pilus assembly"/>
    <property type="evidence" value="ECO:0007669"/>
    <property type="project" value="InterPro"/>
</dbReference>
<dbReference type="GO" id="GO:0043107">
    <property type="term" value="P:type IV pilus-dependent motility"/>
    <property type="evidence" value="ECO:0007669"/>
    <property type="project" value="InterPro"/>
</dbReference>
<dbReference type="AlphaFoldDB" id="X0S3R4"/>
<feature type="non-terminal residue" evidence="1">
    <location>
        <position position="1"/>
    </location>
</feature>
<sequence>QQSGLASQEAQLALQRHQMSELAETMATLTGRVRDVKQALEITPLQLKPADEVTWHLARLAELASESGLEMGEAQLGESSDVARYKMVPIHLAGKGAYSACAVFLHQLSRKFSDTAVSSMEMSCDPENPASATELRINLVWYAAPASHFAGGS</sequence>
<dbReference type="InterPro" id="IPR007445">
    <property type="entry name" value="PilO"/>
</dbReference>
<dbReference type="Pfam" id="PF04350">
    <property type="entry name" value="PilO"/>
    <property type="match status" value="1"/>
</dbReference>
<accession>X0S3R4</accession>
<dbReference type="Gene3D" id="3.30.70.60">
    <property type="match status" value="1"/>
</dbReference>
<protein>
    <recommendedName>
        <fullName evidence="2">Type 4a pilus biogenesis protein PilO</fullName>
    </recommendedName>
</protein>
<evidence type="ECO:0000313" key="1">
    <source>
        <dbReference type="EMBL" id="GAF75664.1"/>
    </source>
</evidence>
<comment type="caution">
    <text evidence="1">The sequence shown here is derived from an EMBL/GenBank/DDBJ whole genome shotgun (WGS) entry which is preliminary data.</text>
</comment>
<dbReference type="EMBL" id="BARS01006921">
    <property type="protein sequence ID" value="GAF75664.1"/>
    <property type="molecule type" value="Genomic_DNA"/>
</dbReference>
<evidence type="ECO:0008006" key="2">
    <source>
        <dbReference type="Google" id="ProtNLM"/>
    </source>
</evidence>
<reference evidence="1" key="1">
    <citation type="journal article" date="2014" name="Front. Microbiol.">
        <title>High frequency of phylogenetically diverse reductive dehalogenase-homologous genes in deep subseafloor sedimentary metagenomes.</title>
        <authorList>
            <person name="Kawai M."/>
            <person name="Futagami T."/>
            <person name="Toyoda A."/>
            <person name="Takaki Y."/>
            <person name="Nishi S."/>
            <person name="Hori S."/>
            <person name="Arai W."/>
            <person name="Tsubouchi T."/>
            <person name="Morono Y."/>
            <person name="Uchiyama I."/>
            <person name="Ito T."/>
            <person name="Fujiyama A."/>
            <person name="Inagaki F."/>
            <person name="Takami H."/>
        </authorList>
    </citation>
    <scope>NUCLEOTIDE SEQUENCE</scope>
    <source>
        <strain evidence="1">Expedition CK06-06</strain>
    </source>
</reference>
<gene>
    <name evidence="1" type="ORF">S01H1_13417</name>
</gene>
<name>X0S3R4_9ZZZZ</name>
<dbReference type="InterPro" id="IPR014717">
    <property type="entry name" value="Transl_elong_EF1B/ribsomal_bS6"/>
</dbReference>
<proteinExistence type="predicted"/>
<organism evidence="1">
    <name type="scientific">marine sediment metagenome</name>
    <dbReference type="NCBI Taxonomy" id="412755"/>
    <lineage>
        <taxon>unclassified sequences</taxon>
        <taxon>metagenomes</taxon>
        <taxon>ecological metagenomes</taxon>
    </lineage>
</organism>